<dbReference type="PANTHER" id="PTHR42820">
    <property type="entry name" value="SHORT-CHAIN DEHYDROGENASE REDUCTASE"/>
    <property type="match status" value="1"/>
</dbReference>
<dbReference type="InterPro" id="IPR002347">
    <property type="entry name" value="SDR_fam"/>
</dbReference>
<gene>
    <name evidence="1" type="ORF">WAE58_01835</name>
</gene>
<proteinExistence type="predicted"/>
<protein>
    <submittedName>
        <fullName evidence="1">SDR family oxidoreductase</fullName>
    </submittedName>
</protein>
<name>A0ABU8NFW7_9SPHI</name>
<comment type="caution">
    <text evidence="1">The sequence shown here is derived from an EMBL/GenBank/DDBJ whole genome shotgun (WGS) entry which is preliminary data.</text>
</comment>
<organism evidence="1 2">
    <name type="scientific">Pedobacter panaciterrae</name>
    <dbReference type="NCBI Taxonomy" id="363849"/>
    <lineage>
        <taxon>Bacteria</taxon>
        <taxon>Pseudomonadati</taxon>
        <taxon>Bacteroidota</taxon>
        <taxon>Sphingobacteriia</taxon>
        <taxon>Sphingobacteriales</taxon>
        <taxon>Sphingobacteriaceae</taxon>
        <taxon>Pedobacter</taxon>
    </lineage>
</organism>
<evidence type="ECO:0000313" key="1">
    <source>
        <dbReference type="EMBL" id="MEJ2901144.1"/>
    </source>
</evidence>
<dbReference type="InterPro" id="IPR036291">
    <property type="entry name" value="NAD(P)-bd_dom_sf"/>
</dbReference>
<accession>A0ABU8NFW7</accession>
<evidence type="ECO:0000313" key="2">
    <source>
        <dbReference type="Proteomes" id="UP001378956"/>
    </source>
</evidence>
<dbReference type="Pfam" id="PF13561">
    <property type="entry name" value="adh_short_C2"/>
    <property type="match status" value="1"/>
</dbReference>
<dbReference type="PRINTS" id="PR00081">
    <property type="entry name" value="GDHRDH"/>
</dbReference>
<dbReference type="PANTHER" id="PTHR42820:SF1">
    <property type="entry name" value="SHORT-CHAIN DEHYDROGENASE_REDUCTASE FAMILY PROTEIN"/>
    <property type="match status" value="1"/>
</dbReference>
<dbReference type="Proteomes" id="UP001378956">
    <property type="component" value="Unassembled WGS sequence"/>
</dbReference>
<reference evidence="1 2" key="1">
    <citation type="submission" date="2024-03" db="EMBL/GenBank/DDBJ databases">
        <title>Sequence of Lycoming College Course Isolates.</title>
        <authorList>
            <person name="Plotts O."/>
            <person name="Newman J."/>
        </authorList>
    </citation>
    <scope>NUCLEOTIDE SEQUENCE [LARGE SCALE GENOMIC DNA]</scope>
    <source>
        <strain evidence="1 2">CJB-3</strain>
    </source>
</reference>
<dbReference type="RefSeq" id="WP_337715014.1">
    <property type="nucleotide sequence ID" value="NZ_JBBEUB010000001.1"/>
</dbReference>
<dbReference type="Gene3D" id="3.40.50.720">
    <property type="entry name" value="NAD(P)-binding Rossmann-like Domain"/>
    <property type="match status" value="1"/>
</dbReference>
<dbReference type="SUPFAM" id="SSF51735">
    <property type="entry name" value="NAD(P)-binding Rossmann-fold domains"/>
    <property type="match status" value="1"/>
</dbReference>
<sequence>MILQNKNAIVYGASSSLGGTVAQSLATAGANVFVTNKNLLVAQQVADEIIAAGGKAYAGMVDAMQEDSIRTHIEFVHNMAGSVDISFNLIGIKNVQNIPLIEMSLKDFISPVHDAMHTQFLTMTAAGRIMKNQKSGVILSLTATPGGIGYAMVGGFGPVCCAIESLSRDLAAELGPYGVRVVNIRSAGSPDSRPFKEFIATGSDEAESFLQKIVDDTMLNQLPLMQDIANTAVFLGSDLAGKITGVTIDVTAGTTAALNYKNAKPAFLKDN</sequence>
<dbReference type="EMBL" id="JBBEUB010000001">
    <property type="protein sequence ID" value="MEJ2901144.1"/>
    <property type="molecule type" value="Genomic_DNA"/>
</dbReference>
<keyword evidence="2" id="KW-1185">Reference proteome</keyword>